<dbReference type="Proteomes" id="UP001243009">
    <property type="component" value="Unassembled WGS sequence"/>
</dbReference>
<dbReference type="CDD" id="cd05403">
    <property type="entry name" value="NT_KNTase_like"/>
    <property type="match status" value="1"/>
</dbReference>
<reference evidence="2 3" key="1">
    <citation type="submission" date="2023-08" db="EMBL/GenBank/DDBJ databases">
        <title>The draft genome sequence of Paracraurococcus sp. LOR1-02.</title>
        <authorList>
            <person name="Kingkaew E."/>
            <person name="Tanasupawat S."/>
        </authorList>
    </citation>
    <scope>NUCLEOTIDE SEQUENCE [LARGE SCALE GENOMIC DNA]</scope>
    <source>
        <strain evidence="2 3">LOR1-02</strain>
    </source>
</reference>
<evidence type="ECO:0000313" key="2">
    <source>
        <dbReference type="EMBL" id="MDO9711441.1"/>
    </source>
</evidence>
<keyword evidence="2" id="KW-0548">Nucleotidyltransferase</keyword>
<keyword evidence="3" id="KW-1185">Reference proteome</keyword>
<dbReference type="GO" id="GO:0016779">
    <property type="term" value="F:nucleotidyltransferase activity"/>
    <property type="evidence" value="ECO:0007669"/>
    <property type="project" value="UniProtKB-KW"/>
</dbReference>
<feature type="domain" description="Polymerase nucleotidyl transferase" evidence="1">
    <location>
        <begin position="29"/>
        <end position="73"/>
    </location>
</feature>
<protein>
    <submittedName>
        <fullName evidence="2">Nucleotidyltransferase domain-containing protein</fullName>
        <ecNumber evidence="2">2.7.7.-</ecNumber>
    </submittedName>
</protein>
<comment type="caution">
    <text evidence="2">The sequence shown here is derived from an EMBL/GenBank/DDBJ whole genome shotgun (WGS) entry which is preliminary data.</text>
</comment>
<dbReference type="EC" id="2.7.7.-" evidence="2"/>
<dbReference type="Pfam" id="PF01909">
    <property type="entry name" value="NTP_transf_2"/>
    <property type="match status" value="1"/>
</dbReference>
<dbReference type="EMBL" id="JAUTWS010000028">
    <property type="protein sequence ID" value="MDO9711441.1"/>
    <property type="molecule type" value="Genomic_DNA"/>
</dbReference>
<proteinExistence type="predicted"/>
<dbReference type="RefSeq" id="WP_305106298.1">
    <property type="nucleotide sequence ID" value="NZ_JAUTWS010000028.1"/>
</dbReference>
<dbReference type="Gene3D" id="3.30.460.10">
    <property type="entry name" value="Beta Polymerase, domain 2"/>
    <property type="match status" value="1"/>
</dbReference>
<dbReference type="InterPro" id="IPR043519">
    <property type="entry name" value="NT_sf"/>
</dbReference>
<dbReference type="InterPro" id="IPR002934">
    <property type="entry name" value="Polymerase_NTP_transf_dom"/>
</dbReference>
<sequence length="115" mass="12547">MPHRLSPAEDRLLQSFVAHLTAQAPAGAVRAVRVFGSRARGGSDEQSDLDVAIELREGADRDALHRLVADLAWEAMEERDAHDLALAPVVLPPGPRTGLRDAVARDGIEIWRAPW</sequence>
<name>A0ABT9E5I6_9PROT</name>
<keyword evidence="2" id="KW-0808">Transferase</keyword>
<accession>A0ABT9E5I6</accession>
<gene>
    <name evidence="2" type="ORF">Q7A36_24045</name>
</gene>
<evidence type="ECO:0000259" key="1">
    <source>
        <dbReference type="Pfam" id="PF01909"/>
    </source>
</evidence>
<evidence type="ECO:0000313" key="3">
    <source>
        <dbReference type="Proteomes" id="UP001243009"/>
    </source>
</evidence>
<organism evidence="2 3">
    <name type="scientific">Paracraurococcus lichenis</name>
    <dbReference type="NCBI Taxonomy" id="3064888"/>
    <lineage>
        <taxon>Bacteria</taxon>
        <taxon>Pseudomonadati</taxon>
        <taxon>Pseudomonadota</taxon>
        <taxon>Alphaproteobacteria</taxon>
        <taxon>Acetobacterales</taxon>
        <taxon>Roseomonadaceae</taxon>
        <taxon>Paracraurococcus</taxon>
    </lineage>
</organism>
<dbReference type="SUPFAM" id="SSF81301">
    <property type="entry name" value="Nucleotidyltransferase"/>
    <property type="match status" value="1"/>
</dbReference>